<keyword evidence="3" id="KW-1185">Reference proteome</keyword>
<reference evidence="2" key="1">
    <citation type="journal article" date="2023" name="PLoS Negl. Trop. Dis.">
        <title>A genome sequence for Biomphalaria pfeifferi, the major vector snail for the human-infecting parasite Schistosoma mansoni.</title>
        <authorList>
            <person name="Bu L."/>
            <person name="Lu L."/>
            <person name="Laidemitt M.R."/>
            <person name="Zhang S.M."/>
            <person name="Mutuku M."/>
            <person name="Mkoji G."/>
            <person name="Steinauer M."/>
            <person name="Loker E.S."/>
        </authorList>
    </citation>
    <scope>NUCLEOTIDE SEQUENCE</scope>
    <source>
        <strain evidence="2">KasaAsao</strain>
    </source>
</reference>
<keyword evidence="1" id="KW-0472">Membrane</keyword>
<dbReference type="EMBL" id="JASAOG010000003">
    <property type="protein sequence ID" value="KAK0069059.1"/>
    <property type="molecule type" value="Genomic_DNA"/>
</dbReference>
<evidence type="ECO:0008006" key="4">
    <source>
        <dbReference type="Google" id="ProtNLM"/>
    </source>
</evidence>
<name>A0AAD8CA29_BIOPF</name>
<feature type="transmembrane region" description="Helical" evidence="1">
    <location>
        <begin position="299"/>
        <end position="321"/>
    </location>
</feature>
<proteinExistence type="predicted"/>
<protein>
    <recommendedName>
        <fullName evidence="4">Ig-like domain-containing protein</fullName>
    </recommendedName>
</protein>
<evidence type="ECO:0000256" key="1">
    <source>
        <dbReference type="SAM" id="Phobius"/>
    </source>
</evidence>
<gene>
    <name evidence="2" type="ORF">Bpfe_001241</name>
</gene>
<sequence length="409" mass="46549">MSRMKYLNILGEFSSLRVPISHDLLRTLSRAKGKNITKIRHKRVKKTTKSCSFSSILSLEECSRFRMKRLTPFLLVLLGLTDISTSCKSTLKTGSLYTIQVSIRHTYNEPLEVALLKDTFPVSFCRQNLVCNDYRNNTETKIHSLSNNTFEIHFSIKNVTRRDAGLLSVKYLGLSSLKNSESLYSCKMIVYDIDALTLEECPNVVEEGSEVKCLCKKKDGVKQDIRLAWFDNNGKVNNKENHTLYYVANATNMSFTCQGWANDGAQSRPLIYQPVLNLRIVNAPPAYSKVSSQKSQHSFSFILTIMVVAVLFIAIATYVCYQKKTRKLCFKLKHKFVHILIQKKRKFSTRHINPKNVYIVNLLDTTQPNNFTTTTKGSNIYHLVGSRDASKIQKHHGVNRSVESVGSSH</sequence>
<reference evidence="2" key="2">
    <citation type="submission" date="2023-04" db="EMBL/GenBank/DDBJ databases">
        <authorList>
            <person name="Bu L."/>
            <person name="Lu L."/>
            <person name="Laidemitt M.R."/>
            <person name="Zhang S.M."/>
            <person name="Mutuku M."/>
            <person name="Mkoji G."/>
            <person name="Steinauer M."/>
            <person name="Loker E.S."/>
        </authorList>
    </citation>
    <scope>NUCLEOTIDE SEQUENCE</scope>
    <source>
        <strain evidence="2">KasaAsao</strain>
        <tissue evidence="2">Whole Snail</tissue>
    </source>
</reference>
<keyword evidence="1" id="KW-0812">Transmembrane</keyword>
<evidence type="ECO:0000313" key="3">
    <source>
        <dbReference type="Proteomes" id="UP001233172"/>
    </source>
</evidence>
<comment type="caution">
    <text evidence="2">The sequence shown here is derived from an EMBL/GenBank/DDBJ whole genome shotgun (WGS) entry which is preliminary data.</text>
</comment>
<accession>A0AAD8CA29</accession>
<dbReference type="Proteomes" id="UP001233172">
    <property type="component" value="Unassembled WGS sequence"/>
</dbReference>
<dbReference type="AlphaFoldDB" id="A0AAD8CA29"/>
<organism evidence="2 3">
    <name type="scientific">Biomphalaria pfeifferi</name>
    <name type="common">Bloodfluke planorb</name>
    <name type="synonym">Freshwater snail</name>
    <dbReference type="NCBI Taxonomy" id="112525"/>
    <lineage>
        <taxon>Eukaryota</taxon>
        <taxon>Metazoa</taxon>
        <taxon>Spiralia</taxon>
        <taxon>Lophotrochozoa</taxon>
        <taxon>Mollusca</taxon>
        <taxon>Gastropoda</taxon>
        <taxon>Heterobranchia</taxon>
        <taxon>Euthyneura</taxon>
        <taxon>Panpulmonata</taxon>
        <taxon>Hygrophila</taxon>
        <taxon>Lymnaeoidea</taxon>
        <taxon>Planorbidae</taxon>
        <taxon>Biomphalaria</taxon>
    </lineage>
</organism>
<evidence type="ECO:0000313" key="2">
    <source>
        <dbReference type="EMBL" id="KAK0069059.1"/>
    </source>
</evidence>
<keyword evidence="1" id="KW-1133">Transmembrane helix</keyword>